<evidence type="ECO:0000256" key="3">
    <source>
        <dbReference type="ARBA" id="ARBA00022842"/>
    </source>
</evidence>
<evidence type="ECO:0000256" key="4">
    <source>
        <dbReference type="PIRSR" id="PIRSR015582-1"/>
    </source>
</evidence>
<dbReference type="InterPro" id="IPR040442">
    <property type="entry name" value="Pyrv_kinase-like_dom_sf"/>
</dbReference>
<dbReference type="VEuPathDB" id="FungiDB:GGTG_01888"/>
<dbReference type="InterPro" id="IPR015813">
    <property type="entry name" value="Pyrv/PenolPyrv_kinase-like_dom"/>
</dbReference>
<dbReference type="PIRSF" id="PIRSF015582">
    <property type="entry name" value="Cit_lyase_B"/>
    <property type="match status" value="1"/>
</dbReference>
<protein>
    <submittedName>
        <fullName evidence="8">Citrate lyase subunit beta</fullName>
    </submittedName>
</protein>
<sequence length="364" mass="39448">MASSQLLRRAIFYVPASSPRMIQKSLSYESDNVTYDLEDSVVDGRKSEARQALAQHLGSLRRHQGGQPREIAVRTNPRATTHGMRDILEMTKLPAVDAILLPKVDGPETVRAAAEMIASCDVERRIAWEEARYQAQRQRQEPKVLGGGPGYRPVTLMALIESARAVENLGDICRAGVVDDDDDGRPGALSGIVFGAEDFARDLGAERTPSLGEFVYARSRMVTAARAHGVPSVVDLVCTQLDRAPPPPPDTATATATTRTRLEEECENGRSMGFNGKQVIHPSQLATVHRVFGVPAAAAAWAVRVVAASAVAEREGLGAWVLDGEVVDAPVVRRARALVERARRVGYDVDAMLEANEDVRPDAK</sequence>
<dbReference type="InterPro" id="IPR011206">
    <property type="entry name" value="Citrate_lyase_beta/mcl1/mcl2"/>
</dbReference>
<dbReference type="Gene3D" id="3.20.20.60">
    <property type="entry name" value="Phosphoenolpyruvate-binding domains"/>
    <property type="match status" value="1"/>
</dbReference>
<evidence type="ECO:0000313" key="10">
    <source>
        <dbReference type="Proteomes" id="UP000006039"/>
    </source>
</evidence>
<reference evidence="8" key="2">
    <citation type="submission" date="2010-07" db="EMBL/GenBank/DDBJ databases">
        <authorList>
            <consortium name="The Broad Institute Genome Sequencing Platform"/>
            <consortium name="Broad Institute Genome Sequencing Center for Infectious Disease"/>
            <person name="Ma L.-J."/>
            <person name="Dead R."/>
            <person name="Young S."/>
            <person name="Zeng Q."/>
            <person name="Koehrsen M."/>
            <person name="Alvarado L."/>
            <person name="Berlin A."/>
            <person name="Chapman S.B."/>
            <person name="Chen Z."/>
            <person name="Freedman E."/>
            <person name="Gellesch M."/>
            <person name="Goldberg J."/>
            <person name="Griggs A."/>
            <person name="Gujja S."/>
            <person name="Heilman E.R."/>
            <person name="Heiman D."/>
            <person name="Hepburn T."/>
            <person name="Howarth C."/>
            <person name="Jen D."/>
            <person name="Larson L."/>
            <person name="Mehta T."/>
            <person name="Neiman D."/>
            <person name="Pearson M."/>
            <person name="Roberts A."/>
            <person name="Saif S."/>
            <person name="Shea T."/>
            <person name="Shenoy N."/>
            <person name="Sisk P."/>
            <person name="Stolte C."/>
            <person name="Sykes S."/>
            <person name="Walk T."/>
            <person name="White J."/>
            <person name="Yandava C."/>
            <person name="Haas B."/>
            <person name="Nusbaum C."/>
            <person name="Birren B."/>
        </authorList>
    </citation>
    <scope>NUCLEOTIDE SEQUENCE</scope>
    <source>
        <strain evidence="8">R3-111a-1</strain>
    </source>
</reference>
<reference evidence="8" key="3">
    <citation type="submission" date="2010-09" db="EMBL/GenBank/DDBJ databases">
        <title>Annotation of Gaeumannomyces graminis var. tritici R3-111a-1.</title>
        <authorList>
            <consortium name="The Broad Institute Genome Sequencing Platform"/>
            <person name="Ma L.-J."/>
            <person name="Dead R."/>
            <person name="Young S.K."/>
            <person name="Zeng Q."/>
            <person name="Gargeya S."/>
            <person name="Fitzgerald M."/>
            <person name="Haas B."/>
            <person name="Abouelleil A."/>
            <person name="Alvarado L."/>
            <person name="Arachchi H.M."/>
            <person name="Berlin A."/>
            <person name="Brown A."/>
            <person name="Chapman S.B."/>
            <person name="Chen Z."/>
            <person name="Dunbar C."/>
            <person name="Freedman E."/>
            <person name="Gearin G."/>
            <person name="Gellesch M."/>
            <person name="Goldberg J."/>
            <person name="Griggs A."/>
            <person name="Gujja S."/>
            <person name="Heiman D."/>
            <person name="Howarth C."/>
            <person name="Larson L."/>
            <person name="Lui A."/>
            <person name="MacDonald P.J.P."/>
            <person name="Mehta T."/>
            <person name="Montmayeur A."/>
            <person name="Murphy C."/>
            <person name="Neiman D."/>
            <person name="Pearson M."/>
            <person name="Priest M."/>
            <person name="Roberts A."/>
            <person name="Saif S."/>
            <person name="Shea T."/>
            <person name="Shenoy N."/>
            <person name="Sisk P."/>
            <person name="Stolte C."/>
            <person name="Sykes S."/>
            <person name="Yandava C."/>
            <person name="Wortman J."/>
            <person name="Nusbaum C."/>
            <person name="Birren B."/>
        </authorList>
    </citation>
    <scope>NUCLEOTIDE SEQUENCE</scope>
    <source>
        <strain evidence="8">R3-111a-1</strain>
    </source>
</reference>
<keyword evidence="3 5" id="KW-0460">Magnesium</keyword>
<dbReference type="GO" id="GO:0016829">
    <property type="term" value="F:lyase activity"/>
    <property type="evidence" value="ECO:0007669"/>
    <property type="project" value="UniProtKB-KW"/>
</dbReference>
<evidence type="ECO:0000259" key="7">
    <source>
        <dbReference type="Pfam" id="PF03328"/>
    </source>
</evidence>
<proteinExistence type="predicted"/>
<gene>
    <name evidence="9" type="primary">20342346</name>
    <name evidence="8" type="ORF">GGTG_01888</name>
</gene>
<dbReference type="InterPro" id="IPR005000">
    <property type="entry name" value="Aldolase/citrate-lyase_domain"/>
</dbReference>
<reference evidence="9" key="5">
    <citation type="submission" date="2018-04" db="UniProtKB">
        <authorList>
            <consortium name="EnsemblFungi"/>
        </authorList>
    </citation>
    <scope>IDENTIFICATION</scope>
    <source>
        <strain evidence="9">R3-111a-1</strain>
    </source>
</reference>
<evidence type="ECO:0000256" key="2">
    <source>
        <dbReference type="ARBA" id="ARBA00022723"/>
    </source>
</evidence>
<dbReference type="GeneID" id="20342346"/>
<dbReference type="STRING" id="644352.J3NKU7"/>
<accession>J3NKU7</accession>
<keyword evidence="8" id="KW-0456">Lyase</keyword>
<evidence type="ECO:0000256" key="5">
    <source>
        <dbReference type="PIRSR" id="PIRSR015582-2"/>
    </source>
</evidence>
<dbReference type="PANTHER" id="PTHR32308:SF0">
    <property type="entry name" value="HPCH_HPAI ALDOLASE_CITRATE LYASE DOMAIN-CONTAINING PROTEIN"/>
    <property type="match status" value="1"/>
</dbReference>
<dbReference type="EMBL" id="GL385395">
    <property type="protein sequence ID" value="EJT81914.1"/>
    <property type="molecule type" value="Genomic_DNA"/>
</dbReference>
<evidence type="ECO:0000256" key="1">
    <source>
        <dbReference type="ARBA" id="ARBA00001946"/>
    </source>
</evidence>
<reference evidence="9" key="4">
    <citation type="journal article" date="2015" name="G3 (Bethesda)">
        <title>Genome sequences of three phytopathogenic species of the Magnaporthaceae family of fungi.</title>
        <authorList>
            <person name="Okagaki L.H."/>
            <person name="Nunes C.C."/>
            <person name="Sailsbery J."/>
            <person name="Clay B."/>
            <person name="Brown D."/>
            <person name="John T."/>
            <person name="Oh Y."/>
            <person name="Young N."/>
            <person name="Fitzgerald M."/>
            <person name="Haas B.J."/>
            <person name="Zeng Q."/>
            <person name="Young S."/>
            <person name="Adiconis X."/>
            <person name="Fan L."/>
            <person name="Levin J.Z."/>
            <person name="Mitchell T.K."/>
            <person name="Okubara P.A."/>
            <person name="Farman M.L."/>
            <person name="Kohn L.M."/>
            <person name="Birren B."/>
            <person name="Ma L.-J."/>
            <person name="Dean R.A."/>
        </authorList>
    </citation>
    <scope>NUCLEOTIDE SEQUENCE</scope>
    <source>
        <strain evidence="9">R3-111a-1</strain>
    </source>
</reference>
<dbReference type="RefSeq" id="XP_009217923.1">
    <property type="nucleotide sequence ID" value="XM_009219659.1"/>
</dbReference>
<dbReference type="Proteomes" id="UP000006039">
    <property type="component" value="Unassembled WGS sequence"/>
</dbReference>
<dbReference type="PANTHER" id="PTHR32308">
    <property type="entry name" value="LYASE BETA SUBUNIT, PUTATIVE (AFU_ORTHOLOGUE AFUA_4G13030)-RELATED"/>
    <property type="match status" value="1"/>
</dbReference>
<name>J3NKU7_GAET3</name>
<comment type="cofactor">
    <cofactor evidence="1">
        <name>Mg(2+)</name>
        <dbReference type="ChEBI" id="CHEBI:18420"/>
    </cofactor>
</comment>
<organism evidence="8">
    <name type="scientific">Gaeumannomyces tritici (strain R3-111a-1)</name>
    <name type="common">Wheat and barley take-all root rot fungus</name>
    <name type="synonym">Gaeumannomyces graminis var. tritici</name>
    <dbReference type="NCBI Taxonomy" id="644352"/>
    <lineage>
        <taxon>Eukaryota</taxon>
        <taxon>Fungi</taxon>
        <taxon>Dikarya</taxon>
        <taxon>Ascomycota</taxon>
        <taxon>Pezizomycotina</taxon>
        <taxon>Sordariomycetes</taxon>
        <taxon>Sordariomycetidae</taxon>
        <taxon>Magnaporthales</taxon>
        <taxon>Magnaporthaceae</taxon>
        <taxon>Gaeumannomyces</taxon>
    </lineage>
</organism>
<dbReference type="GO" id="GO:0000287">
    <property type="term" value="F:magnesium ion binding"/>
    <property type="evidence" value="ECO:0007669"/>
    <property type="project" value="TreeGrafter"/>
</dbReference>
<dbReference type="Pfam" id="PF03328">
    <property type="entry name" value="HpcH_HpaI"/>
    <property type="match status" value="1"/>
</dbReference>
<feature type="region of interest" description="Disordered" evidence="6">
    <location>
        <begin position="241"/>
        <end position="260"/>
    </location>
</feature>
<keyword evidence="2 5" id="KW-0479">Metal-binding</keyword>
<evidence type="ECO:0000313" key="9">
    <source>
        <dbReference type="EnsemblFungi" id="EJT81914"/>
    </source>
</evidence>
<dbReference type="eggNOG" id="ENOG502QQPK">
    <property type="taxonomic scope" value="Eukaryota"/>
</dbReference>
<feature type="binding site" evidence="4">
    <location>
        <position position="161"/>
    </location>
    <ligand>
        <name>substrate</name>
    </ligand>
</feature>
<reference evidence="10" key="1">
    <citation type="submission" date="2010-07" db="EMBL/GenBank/DDBJ databases">
        <title>The genome sequence of Gaeumannomyces graminis var. tritici strain R3-111a-1.</title>
        <authorList>
            <consortium name="The Broad Institute Genome Sequencing Platform"/>
            <person name="Ma L.-J."/>
            <person name="Dead R."/>
            <person name="Young S."/>
            <person name="Zeng Q."/>
            <person name="Koehrsen M."/>
            <person name="Alvarado L."/>
            <person name="Berlin A."/>
            <person name="Chapman S.B."/>
            <person name="Chen Z."/>
            <person name="Freedman E."/>
            <person name="Gellesch M."/>
            <person name="Goldberg J."/>
            <person name="Griggs A."/>
            <person name="Gujja S."/>
            <person name="Heilman E.R."/>
            <person name="Heiman D."/>
            <person name="Hepburn T."/>
            <person name="Howarth C."/>
            <person name="Jen D."/>
            <person name="Larson L."/>
            <person name="Mehta T."/>
            <person name="Neiman D."/>
            <person name="Pearson M."/>
            <person name="Roberts A."/>
            <person name="Saif S."/>
            <person name="Shea T."/>
            <person name="Shenoy N."/>
            <person name="Sisk P."/>
            <person name="Stolte C."/>
            <person name="Sykes S."/>
            <person name="Walk T."/>
            <person name="White J."/>
            <person name="Yandava C."/>
            <person name="Haas B."/>
            <person name="Nusbaum C."/>
            <person name="Birren B."/>
        </authorList>
    </citation>
    <scope>NUCLEOTIDE SEQUENCE [LARGE SCALE GENOMIC DNA]</scope>
    <source>
        <strain evidence="10">R3-111a-1</strain>
    </source>
</reference>
<feature type="binding site" evidence="5">
    <location>
        <position position="198"/>
    </location>
    <ligand>
        <name>Mg(2+)</name>
        <dbReference type="ChEBI" id="CHEBI:18420"/>
    </ligand>
</feature>
<feature type="binding site" evidence="5">
    <location>
        <position position="161"/>
    </location>
    <ligand>
        <name>Mg(2+)</name>
        <dbReference type="ChEBI" id="CHEBI:18420"/>
    </ligand>
</feature>
<feature type="binding site" evidence="4">
    <location>
        <position position="74"/>
    </location>
    <ligand>
        <name>substrate</name>
    </ligand>
</feature>
<evidence type="ECO:0000313" key="8">
    <source>
        <dbReference type="EMBL" id="EJT81914.1"/>
    </source>
</evidence>
<dbReference type="HOGENOM" id="CLU_044864_1_1_1"/>
<feature type="domain" description="HpcH/HpaI aldolase/citrate lyase" evidence="7">
    <location>
        <begin position="9"/>
        <end position="244"/>
    </location>
</feature>
<keyword evidence="10" id="KW-1185">Reference proteome</keyword>
<dbReference type="EnsemblFungi" id="EJT81914">
    <property type="protein sequence ID" value="EJT81914"/>
    <property type="gene ID" value="GGTG_01888"/>
</dbReference>
<dbReference type="GO" id="GO:0006107">
    <property type="term" value="P:oxaloacetate metabolic process"/>
    <property type="evidence" value="ECO:0007669"/>
    <property type="project" value="TreeGrafter"/>
</dbReference>
<dbReference type="OrthoDB" id="1773at2759"/>
<dbReference type="SUPFAM" id="SSF51621">
    <property type="entry name" value="Phosphoenolpyruvate/pyruvate domain"/>
    <property type="match status" value="1"/>
</dbReference>
<evidence type="ECO:0000256" key="6">
    <source>
        <dbReference type="SAM" id="MobiDB-lite"/>
    </source>
</evidence>
<dbReference type="AlphaFoldDB" id="J3NKU7"/>